<evidence type="ECO:0000313" key="4">
    <source>
        <dbReference type="Proteomes" id="UP000271087"/>
    </source>
</evidence>
<dbReference type="Gene3D" id="2.130.10.10">
    <property type="entry name" value="YVTN repeat-like/Quinoprotein amine dehydrogenase"/>
    <property type="match status" value="1"/>
</dbReference>
<dbReference type="PANTHER" id="PTHR23287:SF18">
    <property type="entry name" value="BLOC-2 COMPLEX MEMBER HPS5"/>
    <property type="match status" value="1"/>
</dbReference>
<gene>
    <name evidence="3" type="ORF">NOO_LOCUS3249</name>
</gene>
<feature type="compositionally biased region" description="Polar residues" evidence="1">
    <location>
        <begin position="1190"/>
        <end position="1209"/>
    </location>
</feature>
<evidence type="ECO:0000259" key="2">
    <source>
        <dbReference type="Pfam" id="PF23756"/>
    </source>
</evidence>
<dbReference type="WBParaSite" id="nOo.2.0.1.t03249-RA">
    <property type="protein sequence ID" value="nOo.2.0.1.t03249-RA"/>
    <property type="gene ID" value="nOo.2.0.1.g03249"/>
</dbReference>
<dbReference type="GO" id="GO:0005737">
    <property type="term" value="C:cytoplasm"/>
    <property type="evidence" value="ECO:0007669"/>
    <property type="project" value="TreeGrafter"/>
</dbReference>
<protein>
    <submittedName>
        <fullName evidence="5">Hermansky-Pudlak syndrome 5 protein homolog</fullName>
    </submittedName>
</protein>
<dbReference type="InterPro" id="IPR056499">
    <property type="entry name" value="Beta-prop_HPS5-like"/>
</dbReference>
<name>A0A182E5G9_ONCOC</name>
<feature type="compositionally biased region" description="Polar residues" evidence="1">
    <location>
        <begin position="1222"/>
        <end position="1235"/>
    </location>
</feature>
<evidence type="ECO:0000256" key="1">
    <source>
        <dbReference type="SAM" id="MobiDB-lite"/>
    </source>
</evidence>
<evidence type="ECO:0000313" key="3">
    <source>
        <dbReference type="EMBL" id="VDK68446.1"/>
    </source>
</evidence>
<dbReference type="AlphaFoldDB" id="A0A182E5G9"/>
<feature type="region of interest" description="Disordered" evidence="1">
    <location>
        <begin position="1"/>
        <end position="21"/>
    </location>
</feature>
<feature type="region of interest" description="Disordered" evidence="1">
    <location>
        <begin position="1185"/>
        <end position="1235"/>
    </location>
</feature>
<sequence>MDFFTPECSSNGTKTAKEMKEDEHSNLPLTHLFVELTSLEELSFPTSSSTRIKFTCLDASAHYLAVGSTSGTVYLFSRFASKYRNRISSVPIQVISIKDGPIIKLSISPDEKYLATASKQGSLTITVLVGIGQNPVTLFSTDSHVGIDEYGQSIHITELCWCSDSSKVYAGDTKGRISRTLIHNRNFFRSPTDIIFETDSEIVQFDLHDDCLLASTLTRCCVCDLRTYSCIQVGKRLRKGHFGAIFYSDQQKQKSLSGEENNCIAPMSTNGCSGLTVIFASRPNGRLWEANGRGVVYSTHQYRNLKSVCRFPVISFKDDNLFNSIANVNEVRSINFGLLSLIKCQNNLFLLTKTDTAFCLIDPMDSHLVLMSTVDYIGSVSEYAVNDADIFLLSETGSLRKLTLFTVEKAVEKLHWRQCYLLAAQLIYVDYIMNKNYNSITVWNCEQLEDILNKITFHHFKSHVTNDVFDVLHKLLNELKKNGTIEKKQKAIVHQLSSGIHRVVQVMKNSGYEDDFTFRAPSPLRLRSKSTLHIKVKNDWKRKSLPLNRDIMIRTGEDEIKFEDPEERRKKLINEARILLLDVEKIPTNQLVRNGSVESLRTLLDSSSSLILFDHQVTIDDVTKDLVIAKKFQRLIGDHKIDKEKQRQRTMQVDFKTLFGRRDPLEMLEKCVESMPLSINVNVAHLRTIRRTRRGARIVKGIKPLGRRNVMPEIECENSECCEWISEQQSIKRDLTSSGDFNLNCNETPEGDESSEHSLNDQSSKNDTGLLNKSYVVEKNFVAVQPIEMTWTMNGDDEENDSVGMKSLEATMTLNGGDKSLMQSNEVTIASKISSGTEKLDGKDSDYCQVCGLHRLWHYVMTFGPKMSQLRVTVDLFALGGVPIAIEQWTKLFEYRIAAVKNDDCSSENLCDACASFFEFDDHLKQKASSLREMVERIKKRSLSKKCTGNLVQMLAKEWDEDLVYRVFFKNITVFTKKSSGIQRRVDVNSPFEISREGLEFDECSKKFLWLAAVKISQLLLCMCYCEGLSTVFEFLKNNKKLTSCLTIEDWQWLVVMKAYECNRFLDIMPKKIITGKHSLLHSTVQVMTDVLTELKISAVEDIGSSSSASTSSISSVVNNSKSLSGSLTVSVDGNCICCTLPLKMRVTHNDDYITIFRCGHLYHQICLREANLSRCLRCEVERRRHRQKQQQMDSRADTTNPSHSSFARSSRHLSTKPIRTVVTSSPSMKVLQKT</sequence>
<accession>A0A182E5G9</accession>
<proteinExistence type="predicted"/>
<reference evidence="3 4" key="2">
    <citation type="submission" date="2018-08" db="EMBL/GenBank/DDBJ databases">
        <authorList>
            <person name="Laetsch R D."/>
            <person name="Stevens L."/>
            <person name="Kumar S."/>
            <person name="Blaxter L. M."/>
        </authorList>
    </citation>
    <scope>NUCLEOTIDE SEQUENCE [LARGE SCALE GENOMIC DNA]</scope>
</reference>
<dbReference type="GO" id="GO:0048066">
    <property type="term" value="P:developmental pigmentation"/>
    <property type="evidence" value="ECO:0007669"/>
    <property type="project" value="TreeGrafter"/>
</dbReference>
<dbReference type="EMBL" id="UYRW01000601">
    <property type="protein sequence ID" value="VDK68446.1"/>
    <property type="molecule type" value="Genomic_DNA"/>
</dbReference>
<feature type="region of interest" description="Disordered" evidence="1">
    <location>
        <begin position="736"/>
        <end position="766"/>
    </location>
</feature>
<dbReference type="PANTHER" id="PTHR23287">
    <property type="entry name" value="RUBY-EYE2-LIKE PROTEIN"/>
    <property type="match status" value="1"/>
</dbReference>
<dbReference type="OrthoDB" id="19493at2759"/>
<keyword evidence="4" id="KW-1185">Reference proteome</keyword>
<dbReference type="InterPro" id="IPR036322">
    <property type="entry name" value="WD40_repeat_dom_sf"/>
</dbReference>
<dbReference type="STRING" id="42157.A0A182E5G9"/>
<dbReference type="SMART" id="SM00320">
    <property type="entry name" value="WD40"/>
    <property type="match status" value="2"/>
</dbReference>
<evidence type="ECO:0000313" key="5">
    <source>
        <dbReference type="WBParaSite" id="nOo.2.0.1.t03249-RA"/>
    </source>
</evidence>
<dbReference type="InterPro" id="IPR001680">
    <property type="entry name" value="WD40_rpt"/>
</dbReference>
<reference evidence="5" key="1">
    <citation type="submission" date="2016-06" db="UniProtKB">
        <authorList>
            <consortium name="WormBaseParasite"/>
        </authorList>
    </citation>
    <scope>IDENTIFICATION</scope>
</reference>
<dbReference type="InterPro" id="IPR015943">
    <property type="entry name" value="WD40/YVTN_repeat-like_dom_sf"/>
</dbReference>
<feature type="compositionally biased region" description="Polar residues" evidence="1">
    <location>
        <begin position="736"/>
        <end position="747"/>
    </location>
</feature>
<feature type="domain" description="HPS5-like beta-propeller" evidence="2">
    <location>
        <begin position="34"/>
        <end position="394"/>
    </location>
</feature>
<organism evidence="5">
    <name type="scientific">Onchocerca ochengi</name>
    <name type="common">Filarial nematode worm</name>
    <dbReference type="NCBI Taxonomy" id="42157"/>
    <lineage>
        <taxon>Eukaryota</taxon>
        <taxon>Metazoa</taxon>
        <taxon>Ecdysozoa</taxon>
        <taxon>Nematoda</taxon>
        <taxon>Chromadorea</taxon>
        <taxon>Rhabditida</taxon>
        <taxon>Spirurina</taxon>
        <taxon>Spiruromorpha</taxon>
        <taxon>Filarioidea</taxon>
        <taxon>Onchocercidae</taxon>
        <taxon>Onchocerca</taxon>
    </lineage>
</organism>
<dbReference type="Proteomes" id="UP000271087">
    <property type="component" value="Unassembled WGS sequence"/>
</dbReference>
<dbReference type="SUPFAM" id="SSF50978">
    <property type="entry name" value="WD40 repeat-like"/>
    <property type="match status" value="1"/>
</dbReference>
<dbReference type="Pfam" id="PF23756">
    <property type="entry name" value="Beta-prop_HPS5"/>
    <property type="match status" value="1"/>
</dbReference>